<evidence type="ECO:0000313" key="2">
    <source>
        <dbReference type="Proteomes" id="UP000243217"/>
    </source>
</evidence>
<dbReference type="Proteomes" id="UP000243217">
    <property type="component" value="Unassembled WGS sequence"/>
</dbReference>
<name>A0A1V9ZDA1_9STRA</name>
<evidence type="ECO:0000313" key="1">
    <source>
        <dbReference type="EMBL" id="OQR95974.1"/>
    </source>
</evidence>
<keyword evidence="2" id="KW-1185">Reference proteome</keyword>
<sequence length="226" mass="25417">MKEFHQRVPLNELEAHRTTALLWNYPREVWAERKQCFSAFTLAKTINQLYQLLDGIVEGNNTLEFVVNTHKLNKLFLTCICIEDHRVLANSALESYSLCIDLFIQYAIQGDRVAVVALLALHNISYASNASQTMVALGLVEVLFGIIPLAPVLTTKIALNVLQRLVTTSQSATTRVLIHRNIKVLLTKLEIADANYSWVPTALNILTIVLRSSKAQLRVQSLYNIS</sequence>
<organism evidence="1 2">
    <name type="scientific">Thraustotheca clavata</name>
    <dbReference type="NCBI Taxonomy" id="74557"/>
    <lineage>
        <taxon>Eukaryota</taxon>
        <taxon>Sar</taxon>
        <taxon>Stramenopiles</taxon>
        <taxon>Oomycota</taxon>
        <taxon>Saprolegniomycetes</taxon>
        <taxon>Saprolegniales</taxon>
        <taxon>Achlyaceae</taxon>
        <taxon>Thraustotheca</taxon>
    </lineage>
</organism>
<dbReference type="AlphaFoldDB" id="A0A1V9ZDA1"/>
<reference evidence="1 2" key="1">
    <citation type="journal article" date="2014" name="Genome Biol. Evol.">
        <title>The secreted proteins of Achlya hypogyna and Thraustotheca clavata identify the ancestral oomycete secretome and reveal gene acquisitions by horizontal gene transfer.</title>
        <authorList>
            <person name="Misner I."/>
            <person name="Blouin N."/>
            <person name="Leonard G."/>
            <person name="Richards T.A."/>
            <person name="Lane C.E."/>
        </authorList>
    </citation>
    <scope>NUCLEOTIDE SEQUENCE [LARGE SCALE GENOMIC DNA]</scope>
    <source>
        <strain evidence="1 2">ATCC 34112</strain>
    </source>
</reference>
<dbReference type="OrthoDB" id="79497at2759"/>
<accession>A0A1V9ZDA1</accession>
<dbReference type="EMBL" id="JNBS01001995">
    <property type="protein sequence ID" value="OQR95974.1"/>
    <property type="molecule type" value="Genomic_DNA"/>
</dbReference>
<gene>
    <name evidence="1" type="ORF">THRCLA_22034</name>
</gene>
<proteinExistence type="predicted"/>
<protein>
    <submittedName>
        <fullName evidence="1">Uncharacterized protein</fullName>
    </submittedName>
</protein>
<comment type="caution">
    <text evidence="1">The sequence shown here is derived from an EMBL/GenBank/DDBJ whole genome shotgun (WGS) entry which is preliminary data.</text>
</comment>